<dbReference type="InterPro" id="IPR007110">
    <property type="entry name" value="Ig-like_dom"/>
</dbReference>
<keyword evidence="15" id="KW-1185">Reference proteome</keyword>
<dbReference type="InterPro" id="IPR036179">
    <property type="entry name" value="Ig-like_dom_sf"/>
</dbReference>
<evidence type="ECO:0000256" key="11">
    <source>
        <dbReference type="SAM" id="Phobius"/>
    </source>
</evidence>
<dbReference type="PRINTS" id="PR01407">
    <property type="entry name" value="BUTYPHLNCDUF"/>
</dbReference>
<dbReference type="SMART" id="SM00449">
    <property type="entry name" value="SPRY"/>
    <property type="match status" value="1"/>
</dbReference>
<feature type="region of interest" description="Disordered" evidence="10">
    <location>
        <begin position="1"/>
        <end position="46"/>
    </location>
</feature>
<dbReference type="Gene3D" id="2.60.120.920">
    <property type="match status" value="1"/>
</dbReference>
<dbReference type="AlphaFoldDB" id="A0A674J4Y6"/>
<dbReference type="PROSITE" id="PS50835">
    <property type="entry name" value="IG_LIKE"/>
    <property type="match status" value="2"/>
</dbReference>
<feature type="transmembrane region" description="Helical" evidence="11">
    <location>
        <begin position="259"/>
        <end position="279"/>
    </location>
</feature>
<dbReference type="SUPFAM" id="SSF49899">
    <property type="entry name" value="Concanavalin A-like lectins/glucanases"/>
    <property type="match status" value="1"/>
</dbReference>
<evidence type="ECO:0000256" key="6">
    <source>
        <dbReference type="ARBA" id="ARBA00023136"/>
    </source>
</evidence>
<evidence type="ECO:0000256" key="9">
    <source>
        <dbReference type="ARBA" id="ARBA00023319"/>
    </source>
</evidence>
<comment type="similarity">
    <text evidence="2">Belongs to the immunoglobulin superfamily. BTN/MOG family.</text>
</comment>
<dbReference type="InterPro" id="IPR035033">
    <property type="entry name" value="PRY/SPRY_TRIM39"/>
</dbReference>
<dbReference type="CDD" id="cd05713">
    <property type="entry name" value="IgV_MOG_like"/>
    <property type="match status" value="1"/>
</dbReference>
<dbReference type="InterPro" id="IPR050504">
    <property type="entry name" value="IgSF_BTN/MOG"/>
</dbReference>
<name>A0A674J4Y6_9SAUR</name>
<keyword evidence="4" id="KW-0732">Signal</keyword>
<keyword evidence="7" id="KW-1015">Disulfide bond</keyword>
<organism evidence="14 15">
    <name type="scientific">Terrapene triunguis</name>
    <name type="common">Three-toed box turtle</name>
    <dbReference type="NCBI Taxonomy" id="2587831"/>
    <lineage>
        <taxon>Eukaryota</taxon>
        <taxon>Metazoa</taxon>
        <taxon>Chordata</taxon>
        <taxon>Craniata</taxon>
        <taxon>Vertebrata</taxon>
        <taxon>Euteleostomi</taxon>
        <taxon>Archelosauria</taxon>
        <taxon>Testudinata</taxon>
        <taxon>Testudines</taxon>
        <taxon>Cryptodira</taxon>
        <taxon>Durocryptodira</taxon>
        <taxon>Testudinoidea</taxon>
        <taxon>Emydidae</taxon>
        <taxon>Terrapene</taxon>
    </lineage>
</organism>
<dbReference type="PANTHER" id="PTHR24100">
    <property type="entry name" value="BUTYROPHILIN"/>
    <property type="match status" value="1"/>
</dbReference>
<dbReference type="SMART" id="SM00409">
    <property type="entry name" value="IG"/>
    <property type="match status" value="1"/>
</dbReference>
<dbReference type="InParanoid" id="A0A674J4Y6"/>
<dbReference type="Pfam" id="PF13765">
    <property type="entry name" value="PRY"/>
    <property type="match status" value="1"/>
</dbReference>
<dbReference type="GO" id="GO:0009897">
    <property type="term" value="C:external side of plasma membrane"/>
    <property type="evidence" value="ECO:0007669"/>
    <property type="project" value="TreeGrafter"/>
</dbReference>
<keyword evidence="6 11" id="KW-0472">Membrane</keyword>
<feature type="domain" description="Ig-like" evidence="13">
    <location>
        <begin position="161"/>
        <end position="247"/>
    </location>
</feature>
<dbReference type="InterPro" id="IPR006574">
    <property type="entry name" value="PRY"/>
</dbReference>
<reference evidence="14" key="1">
    <citation type="submission" date="2025-08" db="UniProtKB">
        <authorList>
            <consortium name="Ensembl"/>
        </authorList>
    </citation>
    <scope>IDENTIFICATION</scope>
</reference>
<feature type="domain" description="B30.2/SPRY" evidence="12">
    <location>
        <begin position="281"/>
        <end position="474"/>
    </location>
</feature>
<dbReference type="GeneTree" id="ENSGT00940000162079"/>
<dbReference type="Pfam" id="PF22705">
    <property type="entry name" value="C2-set_3"/>
    <property type="match status" value="1"/>
</dbReference>
<keyword evidence="3 11" id="KW-0812">Transmembrane</keyword>
<dbReference type="InterPro" id="IPR003879">
    <property type="entry name" value="Butyrophylin_SPRY"/>
</dbReference>
<dbReference type="GO" id="GO:0050852">
    <property type="term" value="P:T cell receptor signaling pathway"/>
    <property type="evidence" value="ECO:0007669"/>
    <property type="project" value="TreeGrafter"/>
</dbReference>
<evidence type="ECO:0000256" key="4">
    <source>
        <dbReference type="ARBA" id="ARBA00022729"/>
    </source>
</evidence>
<dbReference type="CDD" id="cd13745">
    <property type="entry name" value="SPRY_PRY_TRIM39"/>
    <property type="match status" value="1"/>
</dbReference>
<dbReference type="InterPro" id="IPR013783">
    <property type="entry name" value="Ig-like_fold"/>
</dbReference>
<dbReference type="InterPro" id="IPR001870">
    <property type="entry name" value="B30.2/SPRY"/>
</dbReference>
<evidence type="ECO:0000313" key="14">
    <source>
        <dbReference type="Ensembl" id="ENSTMTP00000014559.1"/>
    </source>
</evidence>
<keyword evidence="9" id="KW-0393">Immunoglobulin domain</keyword>
<sequence>AAAAPTAAGGGSGRWPSSAAAALAPPNPPSPGLLRGPSSAHFTVTGPDHPITASLAGEAVLPCHLSPKMSAENMEVRWFRSEFSAIVHLYRDGQDQYGQQMPEYRGRTELWKDDITNGRVSLRIRDIQLSDGGQYKCFFKSSVSYEEALLELQVAGLGSAPVISVEGHQDGGIRVVCRSAGWYPQPKAQWRDLQGQLLPSASESISQESNGLFQAEIAIVITEESNQKVSCCVRNPHLNQERESAISIAELFFPQVNPWMVALGVILAVLLPLAGYCFWRQHRAKAPAPSTDSVTLSPVDVTLDPDTANPKLVLSEDQKRVRRGDTCQDLPDNPERFDHCYCVLGAQGFTGGRHYWEVEVGHKMRWDLGVCRESVSRKGPVTYTPRNGYWVVWLRGGEYAASTYPRTPLPVSIRPNRVGIFLDYEVGEVSFYNVTDRSHLFTFTETFSGTLRPYFHPCRSGKNVAPLIICPVPVEDSLHLEVFKPQFEDFDNSGIGEGFVTGVGG</sequence>
<dbReference type="SMART" id="SM00406">
    <property type="entry name" value="IGv"/>
    <property type="match status" value="1"/>
</dbReference>
<reference evidence="14" key="2">
    <citation type="submission" date="2025-09" db="UniProtKB">
        <authorList>
            <consortium name="Ensembl"/>
        </authorList>
    </citation>
    <scope>IDENTIFICATION</scope>
</reference>
<evidence type="ECO:0000259" key="13">
    <source>
        <dbReference type="PROSITE" id="PS50835"/>
    </source>
</evidence>
<dbReference type="PROSITE" id="PS50188">
    <property type="entry name" value="B302_SPRY"/>
    <property type="match status" value="1"/>
</dbReference>
<dbReference type="FunFam" id="2.60.40.10:FF:000208">
    <property type="entry name" value="Butyrophilin subfamily 1 member A1"/>
    <property type="match status" value="1"/>
</dbReference>
<evidence type="ECO:0000256" key="5">
    <source>
        <dbReference type="ARBA" id="ARBA00022989"/>
    </source>
</evidence>
<feature type="domain" description="Ig-like" evidence="13">
    <location>
        <begin position="37"/>
        <end position="155"/>
    </location>
</feature>
<evidence type="ECO:0000256" key="8">
    <source>
        <dbReference type="ARBA" id="ARBA00023180"/>
    </source>
</evidence>
<accession>A0A674J4Y6</accession>
<keyword evidence="5 11" id="KW-1133">Transmembrane helix</keyword>
<dbReference type="InterPro" id="IPR003599">
    <property type="entry name" value="Ig_sub"/>
</dbReference>
<evidence type="ECO:0000259" key="12">
    <source>
        <dbReference type="PROSITE" id="PS50188"/>
    </source>
</evidence>
<keyword evidence="8" id="KW-0325">Glycoprotein</keyword>
<dbReference type="PANTHER" id="PTHR24100:SF149">
    <property type="entry name" value="BG-LIKE ANTIGEN 1-RELATED"/>
    <property type="match status" value="1"/>
</dbReference>
<evidence type="ECO:0000256" key="7">
    <source>
        <dbReference type="ARBA" id="ARBA00023157"/>
    </source>
</evidence>
<dbReference type="GO" id="GO:0001817">
    <property type="term" value="P:regulation of cytokine production"/>
    <property type="evidence" value="ECO:0007669"/>
    <property type="project" value="TreeGrafter"/>
</dbReference>
<comment type="subcellular location">
    <subcellularLocation>
        <location evidence="1">Membrane</location>
        <topology evidence="1">Single-pass type I membrane protein</topology>
    </subcellularLocation>
</comment>
<dbReference type="Gene3D" id="2.60.40.10">
    <property type="entry name" value="Immunoglobulins"/>
    <property type="match status" value="2"/>
</dbReference>
<dbReference type="SUPFAM" id="SSF48726">
    <property type="entry name" value="Immunoglobulin"/>
    <property type="match status" value="2"/>
</dbReference>
<dbReference type="InterPro" id="IPR013320">
    <property type="entry name" value="ConA-like_dom_sf"/>
</dbReference>
<dbReference type="Proteomes" id="UP000472274">
    <property type="component" value="Unplaced"/>
</dbReference>
<dbReference type="Pfam" id="PF00622">
    <property type="entry name" value="SPRY"/>
    <property type="match status" value="1"/>
</dbReference>
<evidence type="ECO:0000256" key="3">
    <source>
        <dbReference type="ARBA" id="ARBA00022692"/>
    </source>
</evidence>
<evidence type="ECO:0000256" key="10">
    <source>
        <dbReference type="SAM" id="MobiDB-lite"/>
    </source>
</evidence>
<proteinExistence type="inferred from homology"/>
<dbReference type="GO" id="GO:0005102">
    <property type="term" value="F:signaling receptor binding"/>
    <property type="evidence" value="ECO:0007669"/>
    <property type="project" value="TreeGrafter"/>
</dbReference>
<dbReference type="Pfam" id="PF07686">
    <property type="entry name" value="V-set"/>
    <property type="match status" value="1"/>
</dbReference>
<dbReference type="InterPro" id="IPR053896">
    <property type="entry name" value="BTN3A2-like_Ig-C"/>
</dbReference>
<dbReference type="SMART" id="SM00589">
    <property type="entry name" value="PRY"/>
    <property type="match status" value="1"/>
</dbReference>
<protein>
    <recommendedName>
        <fullName evidence="16">Butyrophilin subfamily 1 member A1</fullName>
    </recommendedName>
</protein>
<dbReference type="InterPro" id="IPR043136">
    <property type="entry name" value="B30.2/SPRY_sf"/>
</dbReference>
<evidence type="ECO:0008006" key="16">
    <source>
        <dbReference type="Google" id="ProtNLM"/>
    </source>
</evidence>
<evidence type="ECO:0000256" key="2">
    <source>
        <dbReference type="ARBA" id="ARBA00007591"/>
    </source>
</evidence>
<evidence type="ECO:0000256" key="1">
    <source>
        <dbReference type="ARBA" id="ARBA00004479"/>
    </source>
</evidence>
<dbReference type="Ensembl" id="ENSTMTT00000015058.1">
    <property type="protein sequence ID" value="ENSTMTP00000014559.1"/>
    <property type="gene ID" value="ENSTMTG00000010550.1"/>
</dbReference>
<evidence type="ECO:0000313" key="15">
    <source>
        <dbReference type="Proteomes" id="UP000472274"/>
    </source>
</evidence>
<dbReference type="InterPro" id="IPR003877">
    <property type="entry name" value="SPRY_dom"/>
</dbReference>
<dbReference type="FunFam" id="2.60.40.10:FF:000088">
    <property type="entry name" value="Butyrophilin subfamily 1 member A1"/>
    <property type="match status" value="1"/>
</dbReference>
<dbReference type="FunFam" id="2.60.120.920:FF:000004">
    <property type="entry name" value="Butyrophilin subfamily 1 member A1"/>
    <property type="match status" value="1"/>
</dbReference>
<dbReference type="InterPro" id="IPR013106">
    <property type="entry name" value="Ig_V-set"/>
</dbReference>